<proteinExistence type="predicted"/>
<evidence type="ECO:0000313" key="2">
    <source>
        <dbReference type="EMBL" id="CDR95486.1"/>
    </source>
</evidence>
<keyword evidence="1" id="KW-0732">Signal</keyword>
<dbReference type="Proteomes" id="UP000033188">
    <property type="component" value="Chromosome 2"/>
</dbReference>
<dbReference type="EMBL" id="LK391708">
    <property type="protein sequence ID" value="CDR95486.1"/>
    <property type="molecule type" value="Genomic_DNA"/>
</dbReference>
<protein>
    <submittedName>
        <fullName evidence="2">Uncharacterized protein</fullName>
    </submittedName>
</protein>
<organism evidence="2 3">
    <name type="scientific">Babesia bigemina</name>
    <dbReference type="NCBI Taxonomy" id="5866"/>
    <lineage>
        <taxon>Eukaryota</taxon>
        <taxon>Sar</taxon>
        <taxon>Alveolata</taxon>
        <taxon>Apicomplexa</taxon>
        <taxon>Aconoidasida</taxon>
        <taxon>Piroplasmida</taxon>
        <taxon>Babesiidae</taxon>
        <taxon>Babesia</taxon>
    </lineage>
</organism>
<keyword evidence="3" id="KW-1185">Reference proteome</keyword>
<evidence type="ECO:0000313" key="3">
    <source>
        <dbReference type="Proteomes" id="UP000033188"/>
    </source>
</evidence>
<dbReference type="OMA" id="YSMKETR"/>
<dbReference type="GeneID" id="24564027"/>
<dbReference type="OrthoDB" id="329835at2759"/>
<dbReference type="KEGG" id="bbig:BBBOND_0206440"/>
<feature type="signal peptide" evidence="1">
    <location>
        <begin position="1"/>
        <end position="30"/>
    </location>
</feature>
<gene>
    <name evidence="2" type="ORF">BBBOND_0206440</name>
</gene>
<feature type="chain" id="PRO_5001595763" evidence="1">
    <location>
        <begin position="31"/>
        <end position="215"/>
    </location>
</feature>
<evidence type="ECO:0000256" key="1">
    <source>
        <dbReference type="SAM" id="SignalP"/>
    </source>
</evidence>
<sequence>MDFTRQYIYYLMLLCALTVSLFTYATPTEAEGVQPSKPDSGSFWRGKYSRIRASPGLDRMSILFGGHMCTIPENAILTETPPVIVVHGRLSSLTAVLVGYGQNEASGTFRSNKGYIYGVGYAGSYFPKFANRVSFTYDYRPPMHPRWEAEEFCALIFSPALKPGPTIISTVGNASNSPARYIGSTETIVKLLINESVGTKSKLVTQCCFLMRRSD</sequence>
<name>A0A061D419_BABBI</name>
<dbReference type="VEuPathDB" id="PiroplasmaDB:BBBOND_0206440"/>
<dbReference type="AlphaFoldDB" id="A0A061D419"/>
<accession>A0A061D419</accession>
<reference evidence="3" key="1">
    <citation type="submission" date="2014-06" db="EMBL/GenBank/DDBJ databases">
        <authorList>
            <person name="Aslett M."/>
            <person name="De Silva N."/>
        </authorList>
    </citation>
    <scope>NUCLEOTIDE SEQUENCE [LARGE SCALE GENOMIC DNA]</scope>
    <source>
        <strain evidence="3">Bond</strain>
    </source>
</reference>
<dbReference type="RefSeq" id="XP_012767672.1">
    <property type="nucleotide sequence ID" value="XM_012912218.1"/>
</dbReference>